<dbReference type="SUPFAM" id="SSF53613">
    <property type="entry name" value="Ribokinase-like"/>
    <property type="match status" value="1"/>
</dbReference>
<name>A0ABU5E5Q7_9PROT</name>
<feature type="domain" description="Carbohydrate kinase PfkB" evidence="3">
    <location>
        <begin position="26"/>
        <end position="320"/>
    </location>
</feature>
<protein>
    <submittedName>
        <fullName evidence="4">Carbohydrate kinase family protein</fullName>
    </submittedName>
</protein>
<dbReference type="EMBL" id="JAXCLX010000004">
    <property type="protein sequence ID" value="MDY0874402.1"/>
    <property type="molecule type" value="Genomic_DNA"/>
</dbReference>
<dbReference type="GO" id="GO:0016301">
    <property type="term" value="F:kinase activity"/>
    <property type="evidence" value="ECO:0007669"/>
    <property type="project" value="UniProtKB-KW"/>
</dbReference>
<evidence type="ECO:0000313" key="5">
    <source>
        <dbReference type="Proteomes" id="UP001271769"/>
    </source>
</evidence>
<gene>
    <name evidence="4" type="ORF">SMD31_20855</name>
</gene>
<comment type="caution">
    <text evidence="4">The sequence shown here is derived from an EMBL/GenBank/DDBJ whole genome shotgun (WGS) entry which is preliminary data.</text>
</comment>
<dbReference type="InterPro" id="IPR011611">
    <property type="entry name" value="PfkB_dom"/>
</dbReference>
<keyword evidence="1" id="KW-0808">Transferase</keyword>
<dbReference type="InterPro" id="IPR029056">
    <property type="entry name" value="Ribokinase-like"/>
</dbReference>
<dbReference type="PANTHER" id="PTHR10584">
    <property type="entry name" value="SUGAR KINASE"/>
    <property type="match status" value="1"/>
</dbReference>
<evidence type="ECO:0000259" key="3">
    <source>
        <dbReference type="Pfam" id="PF00294"/>
    </source>
</evidence>
<dbReference type="PANTHER" id="PTHR10584:SF166">
    <property type="entry name" value="RIBOKINASE"/>
    <property type="match status" value="1"/>
</dbReference>
<evidence type="ECO:0000256" key="2">
    <source>
        <dbReference type="ARBA" id="ARBA00022777"/>
    </source>
</evidence>
<sequence length="347" mass="36949">MTTSRRGIVTGGTWCVDRNRAIDAWPHEDGVAEILATELYGGGSGCNLAIDIRKLDPSFPVATIGLVGDDADGHFLLAQADAHGIDRSRMAVTADAATQFTDAYVSQRSGRRTHIFFQGTGALLTPDHFSFDGVDARILHLGLPGAHKLMDQPWKGDPNGWVYVLRRARDVGLLTNLELFSIAPERIAALVLPCLPYLDYLVVNDFEIGALAQLQTSTDGLTEIGACIQAAKAVMAKGSMRLIVVHFPAGAIALERDGTVTSAPSFNIPQSEIVSANGAGDAFAAGLLYALHEGWEIASALEMAHATAAISLRGLSTCAAVEDYRACLARARKWGLRPSLALQQASL</sequence>
<dbReference type="RefSeq" id="WP_320502869.1">
    <property type="nucleotide sequence ID" value="NZ_JAXCLX010000004.1"/>
</dbReference>
<keyword evidence="5" id="KW-1185">Reference proteome</keyword>
<proteinExistence type="predicted"/>
<organism evidence="4 5">
    <name type="scientific">Dongia rigui</name>
    <dbReference type="NCBI Taxonomy" id="940149"/>
    <lineage>
        <taxon>Bacteria</taxon>
        <taxon>Pseudomonadati</taxon>
        <taxon>Pseudomonadota</taxon>
        <taxon>Alphaproteobacteria</taxon>
        <taxon>Rhodospirillales</taxon>
        <taxon>Dongiaceae</taxon>
        <taxon>Dongia</taxon>
    </lineage>
</organism>
<dbReference type="Gene3D" id="3.40.1190.20">
    <property type="match status" value="1"/>
</dbReference>
<dbReference type="Proteomes" id="UP001271769">
    <property type="component" value="Unassembled WGS sequence"/>
</dbReference>
<reference evidence="4 5" key="1">
    <citation type="journal article" date="2013" name="Antonie Van Leeuwenhoek">
        <title>Dongia rigui sp. nov., isolated from freshwater of a large wetland in Korea.</title>
        <authorList>
            <person name="Baik K.S."/>
            <person name="Hwang Y.M."/>
            <person name="Choi J.S."/>
            <person name="Kwon J."/>
            <person name="Seong C.N."/>
        </authorList>
    </citation>
    <scope>NUCLEOTIDE SEQUENCE [LARGE SCALE GENOMIC DNA]</scope>
    <source>
        <strain evidence="4 5">04SU4-P</strain>
    </source>
</reference>
<keyword evidence="2 4" id="KW-0418">Kinase</keyword>
<accession>A0ABU5E5Q7</accession>
<evidence type="ECO:0000313" key="4">
    <source>
        <dbReference type="EMBL" id="MDY0874402.1"/>
    </source>
</evidence>
<evidence type="ECO:0000256" key="1">
    <source>
        <dbReference type="ARBA" id="ARBA00022679"/>
    </source>
</evidence>
<dbReference type="Pfam" id="PF00294">
    <property type="entry name" value="PfkB"/>
    <property type="match status" value="1"/>
</dbReference>